<dbReference type="WBParaSite" id="ECPE_0001279101-mRNA-1">
    <property type="protein sequence ID" value="ECPE_0001279101-mRNA-1"/>
    <property type="gene ID" value="ECPE_0001279101"/>
</dbReference>
<name>A0A183B0L9_9TREM</name>
<gene>
    <name evidence="2" type="ORF">ECPE_LOCUS12754</name>
</gene>
<dbReference type="EMBL" id="UZAN01053539">
    <property type="protein sequence ID" value="VDP90026.1"/>
    <property type="molecule type" value="Genomic_DNA"/>
</dbReference>
<keyword evidence="3" id="KW-1185">Reference proteome</keyword>
<organism evidence="4">
    <name type="scientific">Echinostoma caproni</name>
    <dbReference type="NCBI Taxonomy" id="27848"/>
    <lineage>
        <taxon>Eukaryota</taxon>
        <taxon>Metazoa</taxon>
        <taxon>Spiralia</taxon>
        <taxon>Lophotrochozoa</taxon>
        <taxon>Platyhelminthes</taxon>
        <taxon>Trematoda</taxon>
        <taxon>Digenea</taxon>
        <taxon>Plagiorchiida</taxon>
        <taxon>Echinostomata</taxon>
        <taxon>Echinostomatoidea</taxon>
        <taxon>Echinostomatidae</taxon>
        <taxon>Echinostoma</taxon>
    </lineage>
</organism>
<feature type="compositionally biased region" description="Basic and acidic residues" evidence="1">
    <location>
        <begin position="94"/>
        <end position="106"/>
    </location>
</feature>
<dbReference type="AlphaFoldDB" id="A0A183B0L9"/>
<sequence>MDKTKKASHLDDMVENIRDSLNIALFGKNELSTTKTGSVVLSDATLGHIENTICRVLTTNLKQEDLLLERIELQEVKMKHLEKQRSSAAIQHQQEIELTKREYETR</sequence>
<accession>A0A183B0L9</accession>
<dbReference type="Proteomes" id="UP000272942">
    <property type="component" value="Unassembled WGS sequence"/>
</dbReference>
<reference evidence="2 3" key="2">
    <citation type="submission" date="2018-11" db="EMBL/GenBank/DDBJ databases">
        <authorList>
            <consortium name="Pathogen Informatics"/>
        </authorList>
    </citation>
    <scope>NUCLEOTIDE SEQUENCE [LARGE SCALE GENOMIC DNA]</scope>
    <source>
        <strain evidence="2 3">Egypt</strain>
    </source>
</reference>
<evidence type="ECO:0000313" key="4">
    <source>
        <dbReference type="WBParaSite" id="ECPE_0001279101-mRNA-1"/>
    </source>
</evidence>
<protein>
    <submittedName>
        <fullName evidence="4">MIP-T3_C domain-containing protein</fullName>
    </submittedName>
</protein>
<evidence type="ECO:0000256" key="1">
    <source>
        <dbReference type="SAM" id="MobiDB-lite"/>
    </source>
</evidence>
<reference evidence="4" key="1">
    <citation type="submission" date="2016-06" db="UniProtKB">
        <authorList>
            <consortium name="WormBaseParasite"/>
        </authorList>
    </citation>
    <scope>IDENTIFICATION</scope>
</reference>
<evidence type="ECO:0000313" key="2">
    <source>
        <dbReference type="EMBL" id="VDP90026.1"/>
    </source>
</evidence>
<proteinExistence type="predicted"/>
<evidence type="ECO:0000313" key="3">
    <source>
        <dbReference type="Proteomes" id="UP000272942"/>
    </source>
</evidence>
<feature type="region of interest" description="Disordered" evidence="1">
    <location>
        <begin position="84"/>
        <end position="106"/>
    </location>
</feature>